<evidence type="ECO:0000256" key="1">
    <source>
        <dbReference type="SAM" id="MobiDB-lite"/>
    </source>
</evidence>
<sequence>MLRKGQWIWFESRWHETLGWIASGPRSGPSTLGPREGASSLDNNRVGPGIAGLGPCDAIFGLPFSYDQSHGIQK</sequence>
<feature type="region of interest" description="Disordered" evidence="1">
    <location>
        <begin position="22"/>
        <end position="46"/>
    </location>
</feature>
<evidence type="ECO:0000313" key="2">
    <source>
        <dbReference type="EMBL" id="MBX47558.1"/>
    </source>
</evidence>
<accession>A0A2P2NYG7</accession>
<dbReference type="AlphaFoldDB" id="A0A2P2NYG7"/>
<organism evidence="2">
    <name type="scientific">Rhizophora mucronata</name>
    <name type="common">Asiatic mangrove</name>
    <dbReference type="NCBI Taxonomy" id="61149"/>
    <lineage>
        <taxon>Eukaryota</taxon>
        <taxon>Viridiplantae</taxon>
        <taxon>Streptophyta</taxon>
        <taxon>Embryophyta</taxon>
        <taxon>Tracheophyta</taxon>
        <taxon>Spermatophyta</taxon>
        <taxon>Magnoliopsida</taxon>
        <taxon>eudicotyledons</taxon>
        <taxon>Gunneridae</taxon>
        <taxon>Pentapetalae</taxon>
        <taxon>rosids</taxon>
        <taxon>fabids</taxon>
        <taxon>Malpighiales</taxon>
        <taxon>Rhizophoraceae</taxon>
        <taxon>Rhizophora</taxon>
    </lineage>
</organism>
<reference evidence="2" key="1">
    <citation type="submission" date="2018-02" db="EMBL/GenBank/DDBJ databases">
        <title>Rhizophora mucronata_Transcriptome.</title>
        <authorList>
            <person name="Meera S.P."/>
            <person name="Sreeshan A."/>
            <person name="Augustine A."/>
        </authorList>
    </citation>
    <scope>NUCLEOTIDE SEQUENCE</scope>
    <source>
        <tissue evidence="2">Leaf</tissue>
    </source>
</reference>
<dbReference type="EMBL" id="GGEC01067074">
    <property type="protein sequence ID" value="MBX47558.1"/>
    <property type="molecule type" value="Transcribed_RNA"/>
</dbReference>
<proteinExistence type="predicted"/>
<name>A0A2P2NYG7_RHIMU</name>
<protein>
    <submittedName>
        <fullName evidence="2">Uncharacterized protein</fullName>
    </submittedName>
</protein>